<keyword evidence="11" id="KW-0482">Metalloprotease</keyword>
<dbReference type="EC" id="3.4.11.2" evidence="4"/>
<dbReference type="GO" id="GO:0016285">
    <property type="term" value="F:alanyl aminopeptidase activity"/>
    <property type="evidence" value="ECO:0007669"/>
    <property type="project" value="UniProtKB-EC"/>
</dbReference>
<name>A0A7Y4LIM0_9CORY</name>
<dbReference type="SUPFAM" id="SSF55486">
    <property type="entry name" value="Metalloproteases ('zincins'), catalytic domain"/>
    <property type="match status" value="1"/>
</dbReference>
<dbReference type="PANTHER" id="PTHR11533:SF174">
    <property type="entry name" value="PUROMYCIN-SENSITIVE AMINOPEPTIDASE-RELATED"/>
    <property type="match status" value="1"/>
</dbReference>
<comment type="similarity">
    <text evidence="3">Belongs to the peptidase M1 family.</text>
</comment>
<reference evidence="16 17" key="4">
    <citation type="journal article" date="2020" name="PLoS ONE">
        <title>Taxonomic classification of strain PO100/5 shows a broader geographic distribution and genetic markers of the recently described Corynebacterium silvaticum.</title>
        <authorList>
            <person name="Viana M.V.C."/>
            <person name="Profeta R."/>
            <person name="da Silva A.L."/>
            <person name="Hurtado R."/>
            <person name="Cerqueira J.C."/>
            <person name="Ribeiro B.F.S."/>
            <person name="Almeida M.O."/>
            <person name="Morais-Rodrigues F."/>
            <person name="Soares S.C."/>
            <person name="Oliveira M."/>
            <person name="Tavares L."/>
            <person name="Figueiredo H."/>
            <person name="Wattam A.R."/>
            <person name="Barh D."/>
            <person name="Ghosh P."/>
            <person name="Silva A."/>
            <person name="Azevedo V."/>
        </authorList>
    </citation>
    <scope>NUCLEOTIDE SEQUENCE [LARGE SCALE GENOMIC DNA]</scope>
    <source>
        <strain evidence="16 17">PO100/5</strain>
    </source>
</reference>
<evidence type="ECO:0000256" key="3">
    <source>
        <dbReference type="ARBA" id="ARBA00010136"/>
    </source>
</evidence>
<dbReference type="InterPro" id="IPR050344">
    <property type="entry name" value="Peptidase_M1_aminopeptidases"/>
</dbReference>
<evidence type="ECO:0000259" key="14">
    <source>
        <dbReference type="Pfam" id="PF01433"/>
    </source>
</evidence>
<keyword evidence="8" id="KW-0479">Metal-binding</keyword>
<dbReference type="Pfam" id="PF01433">
    <property type="entry name" value="Peptidase_M1"/>
    <property type="match status" value="1"/>
</dbReference>
<reference evidence="16 17" key="2">
    <citation type="journal article" date="2020" name="Antonie Van Leeuwenhoek">
        <title>Phylogenomic characterisation of a novel corynebacterial species pathogenic to animals.</title>
        <authorList>
            <person name="Moller J."/>
            <person name="Musella L."/>
            <person name="Melnikov V."/>
            <person name="Geissdorfer W."/>
            <person name="Burkovski A."/>
            <person name="Sangal V."/>
        </authorList>
    </citation>
    <scope>NUCLEOTIDE SEQUENCE [LARGE SCALE GENOMIC DNA]</scope>
    <source>
        <strain evidence="16 17">PO100/5</strain>
    </source>
</reference>
<reference evidence="16 17" key="1">
    <citation type="journal article" date="2014" name="BMC Vet. Res.">
        <title>First report of Corynebacterium pseudotuberculosis from caseous lymphadenitis lesions in Black Alentejano pig (Sus scrofa domesticus).</title>
        <authorList>
            <person name="Oliveira M."/>
            <person name="Barroco C."/>
            <person name="Mottola C."/>
            <person name="Santos R."/>
            <person name="Lemsaddek A."/>
            <person name="Tavares L."/>
            <person name="Semedo-Lemsaddek T."/>
        </authorList>
    </citation>
    <scope>NUCLEOTIDE SEQUENCE [LARGE SCALE GENOMIC DNA]</scope>
    <source>
        <strain evidence="16 17">PO100/5</strain>
    </source>
</reference>
<keyword evidence="17" id="KW-1185">Reference proteome</keyword>
<evidence type="ECO:0000256" key="8">
    <source>
        <dbReference type="ARBA" id="ARBA00022723"/>
    </source>
</evidence>
<dbReference type="InterPro" id="IPR042097">
    <property type="entry name" value="Aminopeptidase_N-like_N_sf"/>
</dbReference>
<dbReference type="GO" id="GO:0005737">
    <property type="term" value="C:cytoplasm"/>
    <property type="evidence" value="ECO:0007669"/>
    <property type="project" value="TreeGrafter"/>
</dbReference>
<accession>A0A7Y4LIM0</accession>
<evidence type="ECO:0000256" key="5">
    <source>
        <dbReference type="ARBA" id="ARBA00015611"/>
    </source>
</evidence>
<keyword evidence="7" id="KW-0645">Protease</keyword>
<dbReference type="GO" id="GO:0070006">
    <property type="term" value="F:metalloaminopeptidase activity"/>
    <property type="evidence" value="ECO:0007669"/>
    <property type="project" value="TreeGrafter"/>
</dbReference>
<dbReference type="CDD" id="cd09603">
    <property type="entry name" value="M1_APN_like"/>
    <property type="match status" value="1"/>
</dbReference>
<dbReference type="OrthoDB" id="100605at2"/>
<dbReference type="Pfam" id="PF17900">
    <property type="entry name" value="Peptidase_M1_N"/>
    <property type="match status" value="1"/>
</dbReference>
<evidence type="ECO:0000256" key="6">
    <source>
        <dbReference type="ARBA" id="ARBA00022438"/>
    </source>
</evidence>
<feature type="domain" description="Aminopeptidase N-like N-terminal" evidence="15">
    <location>
        <begin position="79"/>
        <end position="207"/>
    </location>
</feature>
<evidence type="ECO:0000256" key="1">
    <source>
        <dbReference type="ARBA" id="ARBA00000098"/>
    </source>
</evidence>
<evidence type="ECO:0000256" key="7">
    <source>
        <dbReference type="ARBA" id="ARBA00022670"/>
    </source>
</evidence>
<dbReference type="GO" id="GO:0016020">
    <property type="term" value="C:membrane"/>
    <property type="evidence" value="ECO:0007669"/>
    <property type="project" value="TreeGrafter"/>
</dbReference>
<dbReference type="AlphaFoldDB" id="A0A7Y4LIM0"/>
<dbReference type="GO" id="GO:0042277">
    <property type="term" value="F:peptide binding"/>
    <property type="evidence" value="ECO:0007669"/>
    <property type="project" value="TreeGrafter"/>
</dbReference>
<gene>
    <name evidence="16" type="ORF">CBE74_01640</name>
</gene>
<keyword evidence="10" id="KW-0862">Zinc</keyword>
<dbReference type="Proteomes" id="UP000195652">
    <property type="component" value="Chromosome"/>
</dbReference>
<dbReference type="GO" id="GO:0006508">
    <property type="term" value="P:proteolysis"/>
    <property type="evidence" value="ECO:0007669"/>
    <property type="project" value="UniProtKB-KW"/>
</dbReference>
<dbReference type="KEGG" id="csil:CBE74_01640"/>
<dbReference type="PRINTS" id="PR00756">
    <property type="entry name" value="ALADIPTASE"/>
</dbReference>
<evidence type="ECO:0000256" key="13">
    <source>
        <dbReference type="ARBA" id="ARBA00031533"/>
    </source>
</evidence>
<evidence type="ECO:0000256" key="10">
    <source>
        <dbReference type="ARBA" id="ARBA00022833"/>
    </source>
</evidence>
<dbReference type="EMBL" id="CP021417">
    <property type="protein sequence ID" value="ARU45416.1"/>
    <property type="molecule type" value="Genomic_DNA"/>
</dbReference>
<evidence type="ECO:0000256" key="4">
    <source>
        <dbReference type="ARBA" id="ARBA00012564"/>
    </source>
</evidence>
<evidence type="ECO:0000313" key="17">
    <source>
        <dbReference type="Proteomes" id="UP000195652"/>
    </source>
</evidence>
<comment type="cofactor">
    <cofactor evidence="2">
        <name>Zn(2+)</name>
        <dbReference type="ChEBI" id="CHEBI:29105"/>
    </cofactor>
</comment>
<evidence type="ECO:0000313" key="16">
    <source>
        <dbReference type="EMBL" id="ARU45416.1"/>
    </source>
</evidence>
<evidence type="ECO:0000259" key="15">
    <source>
        <dbReference type="Pfam" id="PF17900"/>
    </source>
</evidence>
<evidence type="ECO:0000256" key="9">
    <source>
        <dbReference type="ARBA" id="ARBA00022801"/>
    </source>
</evidence>
<dbReference type="InterPro" id="IPR014782">
    <property type="entry name" value="Peptidase_M1_dom"/>
</dbReference>
<keyword evidence="9" id="KW-0378">Hydrolase</keyword>
<protein>
    <recommendedName>
        <fullName evidence="5">Aminopeptidase N</fullName>
        <ecNumber evidence="4">3.4.11.2</ecNumber>
    </recommendedName>
    <alternativeName>
        <fullName evidence="12">Alanine aminopeptidase</fullName>
    </alternativeName>
    <alternativeName>
        <fullName evidence="13">Lysyl aminopeptidase</fullName>
    </alternativeName>
</protein>
<dbReference type="InterPro" id="IPR045357">
    <property type="entry name" value="Aminopeptidase_N-like_N"/>
</dbReference>
<evidence type="ECO:0000256" key="12">
    <source>
        <dbReference type="ARBA" id="ARBA00029811"/>
    </source>
</evidence>
<dbReference type="GO" id="GO:0008270">
    <property type="term" value="F:zinc ion binding"/>
    <property type="evidence" value="ECO:0007669"/>
    <property type="project" value="InterPro"/>
</dbReference>
<dbReference type="Gene3D" id="1.10.390.10">
    <property type="entry name" value="Neutral Protease Domain 2"/>
    <property type="match status" value="1"/>
</dbReference>
<proteinExistence type="inferred from homology"/>
<dbReference type="InterPro" id="IPR001930">
    <property type="entry name" value="Peptidase_M1"/>
</dbReference>
<organism evidence="16 17">
    <name type="scientific">Corynebacterium silvaticum</name>
    <dbReference type="NCBI Taxonomy" id="2320431"/>
    <lineage>
        <taxon>Bacteria</taxon>
        <taxon>Bacillati</taxon>
        <taxon>Actinomycetota</taxon>
        <taxon>Actinomycetes</taxon>
        <taxon>Mycobacteriales</taxon>
        <taxon>Corynebacteriaceae</taxon>
        <taxon>Corynebacterium</taxon>
    </lineage>
</organism>
<keyword evidence="6" id="KW-0031">Aminopeptidase</keyword>
<evidence type="ECO:0000256" key="2">
    <source>
        <dbReference type="ARBA" id="ARBA00001947"/>
    </source>
</evidence>
<dbReference type="InterPro" id="IPR027268">
    <property type="entry name" value="Peptidase_M4/M1_CTD_sf"/>
</dbReference>
<dbReference type="Gene3D" id="2.60.40.1730">
    <property type="entry name" value="tricorn interacting facor f3 domain"/>
    <property type="match status" value="1"/>
</dbReference>
<reference evidence="16 17" key="3">
    <citation type="journal article" date="2020" name="Int. J. Syst. Evol. Microbiol.">
        <title>Corynebacterium silvaticum sp. nov., a unique group of NTTB corynebacteria in wild boar and roe deer.</title>
        <authorList>
            <person name="Dangel A."/>
            <person name="Berger A."/>
            <person name="Rau J."/>
            <person name="Eisenberg T."/>
            <person name="Kampfer P."/>
            <person name="Margos G."/>
            <person name="Contzen M."/>
            <person name="Busse H.J."/>
            <person name="Konrad R."/>
            <person name="Peters M."/>
            <person name="Sting R."/>
            <person name="Sing A."/>
        </authorList>
    </citation>
    <scope>NUCLEOTIDE SEQUENCE [LARGE SCALE GENOMIC DNA]</scope>
    <source>
        <strain evidence="16 17">PO100/5</strain>
    </source>
</reference>
<evidence type="ECO:0000256" key="11">
    <source>
        <dbReference type="ARBA" id="ARBA00023049"/>
    </source>
</evidence>
<dbReference type="GO" id="GO:0043171">
    <property type="term" value="P:peptide catabolic process"/>
    <property type="evidence" value="ECO:0007669"/>
    <property type="project" value="TreeGrafter"/>
</dbReference>
<dbReference type="GeneID" id="75006986"/>
<dbReference type="SUPFAM" id="SSF63737">
    <property type="entry name" value="Leukotriene A4 hydrolase N-terminal domain"/>
    <property type="match status" value="1"/>
</dbReference>
<feature type="domain" description="Peptidase M1 membrane alanine aminopeptidase" evidence="14">
    <location>
        <begin position="250"/>
        <end position="445"/>
    </location>
</feature>
<sequence length="457" mass="51740">MSRPRLRSTPVPGTRDSYTGVDFNLGFHVRCYELIMDYAVGPNRLAAEATLYMDNYLPLSHLTLDFADSLRATSVNITVAGGVHTDVKRFRQSGNKLRVSFTEPIPVDAEFALSVRYSGNPHPIRTLWGLIGWEELSNGSLVASQPCGSRSWLPCDDTPDEKAVFDITFTCDSDYSVIANGGLISKNTSGARTTWHYRSEHPLATYLSTIQVGQYREESLNQSPPLTTVPVKGFVPSHMVSGFRHDFAQQEKMLAIFSELFGRYPFDSYSVVITEDELEIPLEAQGLSIFGANHARGHNQWERLVAHELSHQWFGNSLGLAQWNDIWLNEGFACYAEWLWFEYSGRGPRAHESACFHYDQLAALPQDVLLADPGPKEMFDDRIYKRGALTVHALRCELGDAAFFRTVQRYVAAGRHSVVEPHDLRREVLKEASNPQRCEELWTNWLYRTELPKFPNP</sequence>
<dbReference type="PANTHER" id="PTHR11533">
    <property type="entry name" value="PROTEASE M1 ZINC METALLOPROTEASE"/>
    <property type="match status" value="1"/>
</dbReference>
<dbReference type="GO" id="GO:0005615">
    <property type="term" value="C:extracellular space"/>
    <property type="evidence" value="ECO:0007669"/>
    <property type="project" value="TreeGrafter"/>
</dbReference>
<dbReference type="RefSeq" id="WP_087453302.1">
    <property type="nucleotide sequence ID" value="NZ_CP021417.2"/>
</dbReference>
<comment type="catalytic activity">
    <reaction evidence="1">
        <text>Release of an N-terminal amino acid, Xaa-|-Yaa- from a peptide, amide or arylamide. Xaa is preferably Ala, but may be most amino acids including Pro (slow action). When a terminal hydrophobic residue is followed by a prolyl residue, the two may be released as an intact Xaa-Pro dipeptide.</text>
        <dbReference type="EC" id="3.4.11.2"/>
    </reaction>
</comment>